<dbReference type="GO" id="GO:0016020">
    <property type="term" value="C:membrane"/>
    <property type="evidence" value="ECO:0007669"/>
    <property type="project" value="UniProtKB-SubCell"/>
</dbReference>
<dbReference type="OrthoDB" id="271506at2759"/>
<dbReference type="EMBL" id="DS985243">
    <property type="protein sequence ID" value="EDV26693.1"/>
    <property type="molecule type" value="Genomic_DNA"/>
</dbReference>
<feature type="transmembrane region" description="Helical" evidence="8">
    <location>
        <begin position="38"/>
        <end position="61"/>
    </location>
</feature>
<keyword evidence="5 8" id="KW-1133">Transmembrane helix</keyword>
<evidence type="ECO:0000256" key="3">
    <source>
        <dbReference type="ARBA" id="ARBA00022692"/>
    </source>
</evidence>
<feature type="transmembrane region" description="Helical" evidence="8">
    <location>
        <begin position="178"/>
        <end position="200"/>
    </location>
</feature>
<dbReference type="Proteomes" id="UP000009022">
    <property type="component" value="Unassembled WGS sequence"/>
</dbReference>
<dbReference type="PANTHER" id="PTHR12226">
    <property type="entry name" value="MANNOSE-P-DOLICHOL UTILIZATION DEFECT 1 LEC35 -RELATED"/>
    <property type="match status" value="1"/>
</dbReference>
<dbReference type="GeneID" id="6752441"/>
<keyword evidence="4" id="KW-0677">Repeat</keyword>
<dbReference type="Pfam" id="PF04193">
    <property type="entry name" value="PQ-loop"/>
    <property type="match status" value="1"/>
</dbReference>
<keyword evidence="2" id="KW-0813">Transport</keyword>
<proteinExistence type="inferred from homology"/>
<dbReference type="PIRSF" id="PIRSF023381">
    <property type="entry name" value="MannP-dilichol_defect-1p"/>
    <property type="match status" value="1"/>
</dbReference>
<evidence type="ECO:0000256" key="2">
    <source>
        <dbReference type="ARBA" id="ARBA00022448"/>
    </source>
</evidence>
<organism evidence="9 10">
    <name type="scientific">Trichoplax adhaerens</name>
    <name type="common">Trichoplax reptans</name>
    <dbReference type="NCBI Taxonomy" id="10228"/>
    <lineage>
        <taxon>Eukaryota</taxon>
        <taxon>Metazoa</taxon>
        <taxon>Placozoa</taxon>
        <taxon>Uniplacotomia</taxon>
        <taxon>Trichoplacea</taxon>
        <taxon>Trichoplacidae</taxon>
        <taxon>Trichoplax</taxon>
    </lineage>
</organism>
<dbReference type="CTD" id="6752441"/>
<dbReference type="HOGENOM" id="CLU_053568_2_0_1"/>
<evidence type="ECO:0000256" key="1">
    <source>
        <dbReference type="ARBA" id="ARBA00004141"/>
    </source>
</evidence>
<accession>B3RQF6</accession>
<reference evidence="9 10" key="1">
    <citation type="journal article" date="2008" name="Nature">
        <title>The Trichoplax genome and the nature of placozoans.</title>
        <authorList>
            <person name="Srivastava M."/>
            <person name="Begovic E."/>
            <person name="Chapman J."/>
            <person name="Putnam N.H."/>
            <person name="Hellsten U."/>
            <person name="Kawashima T."/>
            <person name="Kuo A."/>
            <person name="Mitros T."/>
            <person name="Salamov A."/>
            <person name="Carpenter M.L."/>
            <person name="Signorovitch A.Y."/>
            <person name="Moreno M.A."/>
            <person name="Kamm K."/>
            <person name="Grimwood J."/>
            <person name="Schmutz J."/>
            <person name="Shapiro H."/>
            <person name="Grigoriev I.V."/>
            <person name="Buss L.W."/>
            <person name="Schierwater B."/>
            <person name="Dellaporta S.L."/>
            <person name="Rokhsar D.S."/>
        </authorList>
    </citation>
    <scope>NUCLEOTIDE SEQUENCE [LARGE SCALE GENOMIC DNA]</scope>
    <source>
        <strain evidence="9 10">Grell-BS-1999</strain>
    </source>
</reference>
<evidence type="ECO:0000256" key="6">
    <source>
        <dbReference type="ARBA" id="ARBA00023136"/>
    </source>
</evidence>
<feature type="non-terminal residue" evidence="9">
    <location>
        <position position="201"/>
    </location>
</feature>
<keyword evidence="10" id="KW-1185">Reference proteome</keyword>
<evidence type="ECO:0000313" key="9">
    <source>
        <dbReference type="EMBL" id="EDV26693.1"/>
    </source>
</evidence>
<evidence type="ECO:0000256" key="8">
    <source>
        <dbReference type="SAM" id="Phobius"/>
    </source>
</evidence>
<dbReference type="STRING" id="10228.B3RQF6"/>
<keyword evidence="6 8" id="KW-0472">Membrane</keyword>
<dbReference type="InterPro" id="IPR016817">
    <property type="entry name" value="MannP-dilichol_defect-1"/>
</dbReference>
<evidence type="ECO:0000313" key="10">
    <source>
        <dbReference type="Proteomes" id="UP000009022"/>
    </source>
</evidence>
<protein>
    <recommendedName>
        <fullName evidence="11">Mannose-P-dolichol utilization defect 1 protein homolog</fullName>
    </recommendedName>
</protein>
<dbReference type="InParanoid" id="B3RQF6"/>
<dbReference type="OMA" id="WAERLFT"/>
<evidence type="ECO:0000256" key="5">
    <source>
        <dbReference type="ARBA" id="ARBA00022989"/>
    </source>
</evidence>
<dbReference type="RefSeq" id="XP_002110689.1">
    <property type="nucleotide sequence ID" value="XM_002110653.1"/>
</dbReference>
<comment type="similarity">
    <text evidence="7">Belongs to the MPDU1 (TC 2.A.43.3) family.</text>
</comment>
<dbReference type="InterPro" id="IPR006603">
    <property type="entry name" value="PQ-loop_rpt"/>
</dbReference>
<feature type="transmembrane region" description="Helical" evidence="8">
    <location>
        <begin position="73"/>
        <end position="90"/>
    </location>
</feature>
<evidence type="ECO:0008006" key="11">
    <source>
        <dbReference type="Google" id="ProtNLM"/>
    </source>
</evidence>
<dbReference type="SMART" id="SM00679">
    <property type="entry name" value="CTNS"/>
    <property type="match status" value="2"/>
</dbReference>
<gene>
    <name evidence="9" type="ORF">TRIADDRAFT_6101</name>
</gene>
<dbReference type="PANTHER" id="PTHR12226:SF2">
    <property type="entry name" value="MANNOSE-P-DOLICHOL UTILIZATION DEFECT 1 PROTEIN"/>
    <property type="match status" value="1"/>
</dbReference>
<evidence type="ECO:0000256" key="4">
    <source>
        <dbReference type="ARBA" id="ARBA00022737"/>
    </source>
</evidence>
<dbReference type="eggNOG" id="KOG3211">
    <property type="taxonomic scope" value="Eukaryota"/>
</dbReference>
<keyword evidence="3 8" id="KW-0812">Transmembrane</keyword>
<feature type="transmembrane region" description="Helical" evidence="8">
    <location>
        <begin position="6"/>
        <end position="26"/>
    </location>
</feature>
<dbReference type="Gene3D" id="1.20.1280.290">
    <property type="match status" value="2"/>
</dbReference>
<dbReference type="KEGG" id="tad:TRIADDRAFT_6101"/>
<comment type="subcellular location">
    <subcellularLocation>
        <location evidence="1">Membrane</location>
        <topology evidence="1">Multi-pass membrane protein</topology>
    </subcellularLocation>
</comment>
<sequence length="201" mass="22251">DLRCVGFLLSKAIGYAIVVGSAVVKLPQLHKIYSAKTVTGISLLSLLLALIGITISMSFNIAMQYPFSTWGESMTLSVQYAIIIIFYFYYTRNFTYLLTFLLLHAASIIYLTMGYLSQDKLTMLAVVTIPTAQISKAIQVFVNFHHGHTGVLSKLTIGLECLGSIGRIYTTLLETDSLILLANFLIDAVCNTTLFLQIIIY</sequence>
<evidence type="ECO:0000256" key="7">
    <source>
        <dbReference type="ARBA" id="ARBA00038475"/>
    </source>
</evidence>
<name>B3RQF6_TRIAD</name>
<feature type="non-terminal residue" evidence="9">
    <location>
        <position position="1"/>
    </location>
</feature>
<feature type="transmembrane region" description="Helical" evidence="8">
    <location>
        <begin position="97"/>
        <end position="116"/>
    </location>
</feature>
<dbReference type="AlphaFoldDB" id="B3RQF6"/>
<dbReference type="PhylomeDB" id="B3RQF6"/>